<dbReference type="Pfam" id="PF03090">
    <property type="entry name" value="Replicase"/>
    <property type="match status" value="1"/>
</dbReference>
<dbReference type="InterPro" id="IPR014820">
    <property type="entry name" value="PriCT_1"/>
</dbReference>
<dbReference type="Pfam" id="PF08708">
    <property type="entry name" value="PriCT_1"/>
    <property type="match status" value="1"/>
</dbReference>
<keyword evidence="1" id="KW-0175">Coiled coil</keyword>
<name>R4JDV5_9DEIN</name>
<feature type="domain" description="Primase C-terminal 1" evidence="3">
    <location>
        <begin position="300"/>
        <end position="380"/>
    </location>
</feature>
<sequence length="485" mass="54437">MAVLGAVRGLLLPRGPGVIGPRRPAKLMDRPVSCKKKPRPVRPRPPRQEASILTRPGGRRQEMEHHTRPEAQIPDTLAKIAGLLQINPDLGEVVLRAYAALRGLSPEALRAHLLAPPPRPERAREAFQAAYLRHFAENLPRYPYATDDPKEGVRIYKRENALKRVHVQVGHYPHAVLRLVVDVDLPWPQVEERIHALPPSLVLVNPRSGHFHAWYELDPIPLKPPPGREESLKGALALLAEVEALLEAYYGADPGYTGLLSRNPFLHPSEWTWGGGKRWSLRDLHRELRELLPSGTRRRVDPGLASYGRNNTLFDRLRVEAYAHVALFRGRPGGREAFLAWVEQRAHALNQALFRDHPKGLLSPREVHHTAKSVAKWTYDRYQGGRVYAVSSTGRPDRSRLSPQARALIPPLQGEELQEAVQTGASLGGRKRGSRRRQEAEEKLTEALKRLQSRDEAITARALAREAGVSPTTASNWLKRMRGQG</sequence>
<dbReference type="Gene3D" id="1.10.10.10">
    <property type="entry name" value="Winged helix-like DNA-binding domain superfamily/Winged helix DNA-binding domain"/>
    <property type="match status" value="1"/>
</dbReference>
<evidence type="ECO:0000256" key="1">
    <source>
        <dbReference type="SAM" id="Coils"/>
    </source>
</evidence>
<proteinExistence type="predicted"/>
<geneLocation type="plasmid" evidence="4">
    <name>pWG13</name>
</geneLocation>
<gene>
    <name evidence="4" type="ORF">WG13_01</name>
</gene>
<organism evidence="4">
    <name type="scientific">Thermus sp. WG</name>
    <dbReference type="NCBI Taxonomy" id="1312524"/>
    <lineage>
        <taxon>Bacteria</taxon>
        <taxon>Thermotogati</taxon>
        <taxon>Deinococcota</taxon>
        <taxon>Deinococci</taxon>
        <taxon>Thermales</taxon>
        <taxon>Thermaceae</taxon>
        <taxon>Thermus</taxon>
    </lineage>
</organism>
<dbReference type="EMBL" id="KC491194">
    <property type="protein sequence ID" value="AGK85220.1"/>
    <property type="molecule type" value="Genomic_DNA"/>
</dbReference>
<dbReference type="AlphaFoldDB" id="R4JDV5"/>
<reference evidence="4" key="1">
    <citation type="submission" date="2013-01" db="EMBL/GenBank/DDBJ databases">
        <title>Sequence Analysis and Characterization of Three Cryptic, Low-copy Number Plasmids from Thermus sp. WG.</title>
        <authorList>
            <person name="Hu Y."/>
            <person name="Wei Y."/>
            <person name="Du L."/>
            <person name="Chen Y."/>
            <person name="Huang R."/>
        </authorList>
    </citation>
    <scope>NUCLEOTIDE SEQUENCE</scope>
    <source>
        <strain evidence="4">WG</strain>
        <plasmid evidence="4">pWG13</plasmid>
    </source>
</reference>
<protein>
    <submittedName>
        <fullName evidence="4">Putative RepA protein</fullName>
    </submittedName>
</protein>
<evidence type="ECO:0000256" key="2">
    <source>
        <dbReference type="SAM" id="MobiDB-lite"/>
    </source>
</evidence>
<keyword evidence="4" id="KW-0614">Plasmid</keyword>
<evidence type="ECO:0000313" key="4">
    <source>
        <dbReference type="EMBL" id="AGK85220.1"/>
    </source>
</evidence>
<feature type="region of interest" description="Disordered" evidence="2">
    <location>
        <begin position="32"/>
        <end position="70"/>
    </location>
</feature>
<accession>R4JDV5</accession>
<dbReference type="InterPro" id="IPR036388">
    <property type="entry name" value="WH-like_DNA-bd_sf"/>
</dbReference>
<dbReference type="Gene3D" id="1.10.340.50">
    <property type="match status" value="1"/>
</dbReference>
<dbReference type="InterPro" id="IPR004322">
    <property type="entry name" value="Plasmid_replicase_bac"/>
</dbReference>
<feature type="compositionally biased region" description="Basic residues" evidence="2">
    <location>
        <begin position="33"/>
        <end position="45"/>
    </location>
</feature>
<evidence type="ECO:0000259" key="3">
    <source>
        <dbReference type="Pfam" id="PF08708"/>
    </source>
</evidence>
<feature type="compositionally biased region" description="Basic and acidic residues" evidence="2">
    <location>
        <begin position="59"/>
        <end position="69"/>
    </location>
</feature>
<feature type="coiled-coil region" evidence="1">
    <location>
        <begin position="430"/>
        <end position="457"/>
    </location>
</feature>